<dbReference type="EMBL" id="JAFICZ010000001">
    <property type="protein sequence ID" value="MBP1299822.1"/>
    <property type="molecule type" value="Genomic_DNA"/>
</dbReference>
<organism evidence="1 2">
    <name type="scientific">Bradyrhizobium elkanii</name>
    <dbReference type="NCBI Taxonomy" id="29448"/>
    <lineage>
        <taxon>Bacteria</taxon>
        <taxon>Pseudomonadati</taxon>
        <taxon>Pseudomonadota</taxon>
        <taxon>Alphaproteobacteria</taxon>
        <taxon>Hyphomicrobiales</taxon>
        <taxon>Nitrobacteraceae</taxon>
        <taxon>Bradyrhizobium</taxon>
    </lineage>
</organism>
<protein>
    <submittedName>
        <fullName evidence="1">Uncharacterized protein</fullName>
    </submittedName>
</protein>
<gene>
    <name evidence="1" type="ORF">JOH49_009575</name>
</gene>
<reference evidence="1" key="1">
    <citation type="submission" date="2021-02" db="EMBL/GenBank/DDBJ databases">
        <title>Genomic Encyclopedia of Type Strains, Phase IV (KMG-V): Genome sequencing to study the core and pangenomes of soil and plant-associated prokaryotes.</title>
        <authorList>
            <person name="Whitman W."/>
        </authorList>
    </citation>
    <scope>NUCLEOTIDE SEQUENCE</scope>
    <source>
        <strain evidence="1">USDA 406</strain>
    </source>
</reference>
<accession>A0A8I1YHK1</accession>
<proteinExistence type="predicted"/>
<dbReference type="Proteomes" id="UP000673383">
    <property type="component" value="Unassembled WGS sequence"/>
</dbReference>
<dbReference type="AlphaFoldDB" id="A0A8I1YHK1"/>
<evidence type="ECO:0000313" key="1">
    <source>
        <dbReference type="EMBL" id="MBP1299822.1"/>
    </source>
</evidence>
<sequence length="47" mass="4944">MSACRSAGCMLWPPNVELGRGAHHCARYSLDLHPGSVLAAAEHGLTV</sequence>
<evidence type="ECO:0000313" key="2">
    <source>
        <dbReference type="Proteomes" id="UP000673383"/>
    </source>
</evidence>
<name>A0A8I1YHK1_BRAEL</name>
<comment type="caution">
    <text evidence="1">The sequence shown here is derived from an EMBL/GenBank/DDBJ whole genome shotgun (WGS) entry which is preliminary data.</text>
</comment>